<dbReference type="Proteomes" id="UP000037175">
    <property type="component" value="Unassembled WGS sequence"/>
</dbReference>
<feature type="binding site" evidence="5">
    <location>
        <position position="94"/>
    </location>
    <ligand>
        <name>Zn(2+)</name>
        <dbReference type="ChEBI" id="CHEBI:29105"/>
    </ligand>
</feature>
<dbReference type="EMBL" id="LGTE01000009">
    <property type="protein sequence ID" value="KNZ69745.1"/>
    <property type="molecule type" value="Genomic_DNA"/>
</dbReference>
<name>A0A0L6W2I0_9FIRM</name>
<proteinExistence type="inferred from homology"/>
<keyword evidence="4 5" id="KW-0862">Zinc</keyword>
<dbReference type="Pfam" id="PF01155">
    <property type="entry name" value="HypA"/>
    <property type="match status" value="1"/>
</dbReference>
<evidence type="ECO:0000256" key="2">
    <source>
        <dbReference type="ARBA" id="ARBA00022596"/>
    </source>
</evidence>
<comment type="similarity">
    <text evidence="1 5">Belongs to the HypA/HybF family.</text>
</comment>
<dbReference type="AlphaFoldDB" id="A0A0L6W2I0"/>
<dbReference type="PROSITE" id="PS01249">
    <property type="entry name" value="HYPA"/>
    <property type="match status" value="1"/>
</dbReference>
<evidence type="ECO:0000313" key="6">
    <source>
        <dbReference type="EMBL" id="KNZ69745.1"/>
    </source>
</evidence>
<keyword evidence="7" id="KW-1185">Reference proteome</keyword>
<feature type="binding site" evidence="5">
    <location>
        <position position="91"/>
    </location>
    <ligand>
        <name>Zn(2+)</name>
        <dbReference type="ChEBI" id="CHEBI:29105"/>
    </ligand>
</feature>
<dbReference type="PIRSF" id="PIRSF004761">
    <property type="entry name" value="Hydrgn_mat_HypA"/>
    <property type="match status" value="1"/>
</dbReference>
<dbReference type="InterPro" id="IPR020538">
    <property type="entry name" value="Hydgase_Ni_incorp_HypA/HybF_CS"/>
</dbReference>
<accession>A0A0L6W2I0</accession>
<comment type="function">
    <text evidence="5">Involved in the maturation of [NiFe] hydrogenases. Required for nickel insertion into the metal center of the hydrogenase.</text>
</comment>
<keyword evidence="3 5" id="KW-0479">Metal-binding</keyword>
<dbReference type="GO" id="GO:0051604">
    <property type="term" value="P:protein maturation"/>
    <property type="evidence" value="ECO:0007669"/>
    <property type="project" value="InterPro"/>
</dbReference>
<evidence type="ECO:0000256" key="5">
    <source>
        <dbReference type="HAMAP-Rule" id="MF_00213"/>
    </source>
</evidence>
<dbReference type="HAMAP" id="MF_00213">
    <property type="entry name" value="HypA_HybF"/>
    <property type="match status" value="1"/>
</dbReference>
<evidence type="ECO:0000256" key="3">
    <source>
        <dbReference type="ARBA" id="ARBA00022723"/>
    </source>
</evidence>
<dbReference type="PANTHER" id="PTHR34535:SF3">
    <property type="entry name" value="HYDROGENASE MATURATION FACTOR HYPA"/>
    <property type="match status" value="1"/>
</dbReference>
<sequence>MPMHEAAIVESIFNVLNAQIKEHRIKKVLKVKLRVGEMTAIENTTLIACFEVYAENTAVQGADLVIERVPLKARCQECKEEFPVLNYSFRCSRCGGINVQVISGRELYIESIEAEKFEEEVNPSGQN</sequence>
<keyword evidence="2 5" id="KW-0533">Nickel</keyword>
<dbReference type="RefSeq" id="WP_083436844.1">
    <property type="nucleotide sequence ID" value="NZ_LGTE01000009.1"/>
</dbReference>
<feature type="binding site" evidence="5">
    <location>
        <position position="78"/>
    </location>
    <ligand>
        <name>Zn(2+)</name>
        <dbReference type="ChEBI" id="CHEBI:29105"/>
    </ligand>
</feature>
<feature type="binding site" evidence="5">
    <location>
        <position position="4"/>
    </location>
    <ligand>
        <name>Ni(2+)</name>
        <dbReference type="ChEBI" id="CHEBI:49786"/>
    </ligand>
</feature>
<evidence type="ECO:0000313" key="7">
    <source>
        <dbReference type="Proteomes" id="UP000037175"/>
    </source>
</evidence>
<dbReference type="PANTHER" id="PTHR34535">
    <property type="entry name" value="HYDROGENASE MATURATION FACTOR HYPA"/>
    <property type="match status" value="1"/>
</dbReference>
<dbReference type="Gene3D" id="3.30.2320.80">
    <property type="match status" value="1"/>
</dbReference>
<feature type="binding site" evidence="5">
    <location>
        <position position="75"/>
    </location>
    <ligand>
        <name>Zn(2+)</name>
        <dbReference type="ChEBI" id="CHEBI:29105"/>
    </ligand>
</feature>
<evidence type="ECO:0000256" key="4">
    <source>
        <dbReference type="ARBA" id="ARBA00022833"/>
    </source>
</evidence>
<dbReference type="InterPro" id="IPR000688">
    <property type="entry name" value="HypA/HybF"/>
</dbReference>
<dbReference type="NCBIfam" id="TIGR00100">
    <property type="entry name" value="hypA"/>
    <property type="match status" value="1"/>
</dbReference>
<dbReference type="GO" id="GO:0008270">
    <property type="term" value="F:zinc ion binding"/>
    <property type="evidence" value="ECO:0007669"/>
    <property type="project" value="UniProtKB-UniRule"/>
</dbReference>
<dbReference type="GO" id="GO:0016151">
    <property type="term" value="F:nickel cation binding"/>
    <property type="evidence" value="ECO:0007669"/>
    <property type="project" value="UniProtKB-UniRule"/>
</dbReference>
<organism evidence="6 7">
    <name type="scientific">Thermincola ferriacetica</name>
    <dbReference type="NCBI Taxonomy" id="281456"/>
    <lineage>
        <taxon>Bacteria</taxon>
        <taxon>Bacillati</taxon>
        <taxon>Bacillota</taxon>
        <taxon>Clostridia</taxon>
        <taxon>Eubacteriales</taxon>
        <taxon>Thermincolaceae</taxon>
        <taxon>Thermincola</taxon>
    </lineage>
</organism>
<reference evidence="7" key="1">
    <citation type="submission" date="2015-07" db="EMBL/GenBank/DDBJ databases">
        <title>Complete Genome of Thermincola ferriacetica strain Z-0001T.</title>
        <authorList>
            <person name="Lusk B."/>
            <person name="Badalamenti J.P."/>
            <person name="Parameswaran P."/>
            <person name="Bond D.R."/>
            <person name="Torres C.I."/>
        </authorList>
    </citation>
    <scope>NUCLEOTIDE SEQUENCE [LARGE SCALE GENOMIC DNA]</scope>
    <source>
        <strain evidence="7">Z-0001</strain>
    </source>
</reference>
<evidence type="ECO:0000256" key="1">
    <source>
        <dbReference type="ARBA" id="ARBA00010748"/>
    </source>
</evidence>
<comment type="caution">
    <text evidence="6">The sequence shown here is derived from an EMBL/GenBank/DDBJ whole genome shotgun (WGS) entry which is preliminary data.</text>
</comment>
<gene>
    <name evidence="5" type="primary">hypA</name>
    <name evidence="6" type="ORF">Tfer_1560</name>
</gene>
<protein>
    <recommendedName>
        <fullName evidence="5">Hydrogenase maturation factor HypA</fullName>
    </recommendedName>
</protein>